<proteinExistence type="predicted"/>
<reference evidence="1 2" key="1">
    <citation type="submission" date="2019-10" db="EMBL/GenBank/DDBJ databases">
        <authorList>
            <person name="Karimi E."/>
        </authorList>
    </citation>
    <scope>NUCLEOTIDE SEQUENCE [LARGE SCALE GENOMIC DNA]</scope>
    <source>
        <strain evidence="1 2">Sphingobacterium sp. 8BC</strain>
    </source>
</reference>
<evidence type="ECO:0000313" key="2">
    <source>
        <dbReference type="Proteomes" id="UP000432350"/>
    </source>
</evidence>
<sequence>MLFKKVVLDQFFGRVICFKHFYPSFFYLLQSYLVENYSFAL</sequence>
<organism evidence="1 2">
    <name type="scientific">Sphingobacterium multivorum</name>
    <dbReference type="NCBI Taxonomy" id="28454"/>
    <lineage>
        <taxon>Bacteria</taxon>
        <taxon>Pseudomonadati</taxon>
        <taxon>Bacteroidota</taxon>
        <taxon>Sphingobacteriia</taxon>
        <taxon>Sphingobacteriales</taxon>
        <taxon>Sphingobacteriaceae</taxon>
        <taxon>Sphingobacterium</taxon>
    </lineage>
</organism>
<dbReference type="Proteomes" id="UP000432350">
    <property type="component" value="Unassembled WGS sequence"/>
</dbReference>
<evidence type="ECO:0000313" key="1">
    <source>
        <dbReference type="EMBL" id="VXD08368.1"/>
    </source>
</evidence>
<accession>A0A654DVE7</accession>
<gene>
    <name evidence="1" type="ORF">SPHINGO8BC_90488</name>
</gene>
<protein>
    <submittedName>
        <fullName evidence="1">Uncharacterized protein</fullName>
    </submittedName>
</protein>
<dbReference type="AlphaFoldDB" id="A0A654DVE7"/>
<name>A0A654DVE7_SPHMU</name>
<dbReference type="EMBL" id="CABWMV010000028">
    <property type="protein sequence ID" value="VXD08368.1"/>
    <property type="molecule type" value="Genomic_DNA"/>
</dbReference>